<proteinExistence type="predicted"/>
<organism evidence="1">
    <name type="scientific">marine metagenome</name>
    <dbReference type="NCBI Taxonomy" id="408172"/>
    <lineage>
        <taxon>unclassified sequences</taxon>
        <taxon>metagenomes</taxon>
        <taxon>ecological metagenomes</taxon>
    </lineage>
</organism>
<feature type="non-terminal residue" evidence="1">
    <location>
        <position position="1"/>
    </location>
</feature>
<protein>
    <submittedName>
        <fullName evidence="1">Uncharacterized protein</fullName>
    </submittedName>
</protein>
<reference evidence="1" key="1">
    <citation type="submission" date="2018-05" db="EMBL/GenBank/DDBJ databases">
        <authorList>
            <person name="Lanie J.A."/>
            <person name="Ng W.-L."/>
            <person name="Kazmierczak K.M."/>
            <person name="Andrzejewski T.M."/>
            <person name="Davidsen T.M."/>
            <person name="Wayne K.J."/>
            <person name="Tettelin H."/>
            <person name="Glass J.I."/>
            <person name="Rusch D."/>
            <person name="Podicherti R."/>
            <person name="Tsui H.-C.T."/>
            <person name="Winkler M.E."/>
        </authorList>
    </citation>
    <scope>NUCLEOTIDE SEQUENCE</scope>
</reference>
<sequence>VFKEKSVSYCHQHNLVIKDKADTKRNFGIRVTLAAEDTFTRLIGKDWETTLWYVTEEEREQAFLWMSERHGYYRKTDSPTHILNRISR</sequence>
<dbReference type="AlphaFoldDB" id="A0A382IF37"/>
<gene>
    <name evidence="1" type="ORF">METZ01_LOCUS250829</name>
</gene>
<evidence type="ECO:0000313" key="1">
    <source>
        <dbReference type="EMBL" id="SVB97975.1"/>
    </source>
</evidence>
<accession>A0A382IF37</accession>
<dbReference type="EMBL" id="UINC01066861">
    <property type="protein sequence ID" value="SVB97975.1"/>
    <property type="molecule type" value="Genomic_DNA"/>
</dbReference>
<name>A0A382IF37_9ZZZZ</name>